<reference evidence="3" key="1">
    <citation type="submission" date="2017-02" db="UniProtKB">
        <authorList>
            <consortium name="WormBaseParasite"/>
        </authorList>
    </citation>
    <scope>IDENTIFICATION</scope>
</reference>
<dbReference type="WBParaSite" id="TCLT_0000381401-mRNA-1">
    <property type="protein sequence ID" value="TCLT_0000381401-mRNA-1"/>
    <property type="gene ID" value="TCLT_0000381401"/>
</dbReference>
<reference evidence="1 2" key="2">
    <citation type="submission" date="2018-11" db="EMBL/GenBank/DDBJ databases">
        <authorList>
            <consortium name="Pathogen Informatics"/>
        </authorList>
    </citation>
    <scope>NUCLEOTIDE SEQUENCE [LARGE SCALE GENOMIC DNA]</scope>
</reference>
<accession>A0A0N5CU85</accession>
<dbReference type="OrthoDB" id="5844053at2759"/>
<evidence type="ECO:0000313" key="3">
    <source>
        <dbReference type="WBParaSite" id="TCLT_0000381401-mRNA-1"/>
    </source>
</evidence>
<evidence type="ECO:0000313" key="1">
    <source>
        <dbReference type="EMBL" id="VDN00815.1"/>
    </source>
</evidence>
<evidence type="ECO:0000313" key="2">
    <source>
        <dbReference type="Proteomes" id="UP000276776"/>
    </source>
</evidence>
<protein>
    <submittedName>
        <fullName evidence="3">Protein sleepless</fullName>
    </submittedName>
</protein>
<proteinExistence type="predicted"/>
<dbReference type="EMBL" id="UYYF01004267">
    <property type="protein sequence ID" value="VDN00815.1"/>
    <property type="molecule type" value="Genomic_DNA"/>
</dbReference>
<gene>
    <name evidence="1" type="ORF">TCLT_LOCUS3803</name>
</gene>
<name>A0A0N5CU85_THECL</name>
<sequence>MHCTGRTTSSSQCSMTRVLTEHESNIVNVSCPPNNEKIYTCKLDFSKEISCALMPEREKSCQYYKDSEGKVLHQFCCCFGTKCLEPPDRLEYQQLPFQELKIDINAAIQFIMTFLVNVLTAKLFQGDLTELLTSIYYMHSGIVSSFKVQHFQRNSFKNMQEKITAWKIRPVVDVKMISYLMSSKRVTNLNTNYLAKNRKYLQKEAVKKHYARSEKILREEWYNTITLMKLRDSHWRTRERLQTGKQLRRTLKEVFELKRS</sequence>
<dbReference type="AlphaFoldDB" id="A0A0N5CU85"/>
<dbReference type="Proteomes" id="UP000276776">
    <property type="component" value="Unassembled WGS sequence"/>
</dbReference>
<dbReference type="OMA" id="QFCCCFG"/>
<keyword evidence="2" id="KW-1185">Reference proteome</keyword>
<organism evidence="3">
    <name type="scientific">Thelazia callipaeda</name>
    <name type="common">Oriental eyeworm</name>
    <name type="synonym">Parasitic nematode</name>
    <dbReference type="NCBI Taxonomy" id="103827"/>
    <lineage>
        <taxon>Eukaryota</taxon>
        <taxon>Metazoa</taxon>
        <taxon>Ecdysozoa</taxon>
        <taxon>Nematoda</taxon>
        <taxon>Chromadorea</taxon>
        <taxon>Rhabditida</taxon>
        <taxon>Spirurina</taxon>
        <taxon>Spiruromorpha</taxon>
        <taxon>Thelazioidea</taxon>
        <taxon>Thelaziidae</taxon>
        <taxon>Thelazia</taxon>
    </lineage>
</organism>